<evidence type="ECO:0000256" key="3">
    <source>
        <dbReference type="ARBA" id="ARBA00022490"/>
    </source>
</evidence>
<dbReference type="PROSITE" id="PS00166">
    <property type="entry name" value="ENOYL_COA_HYDRATASE"/>
    <property type="match status" value="1"/>
</dbReference>
<evidence type="ECO:0000256" key="12">
    <source>
        <dbReference type="ARBA" id="ARBA00056546"/>
    </source>
</evidence>
<evidence type="ECO:0000313" key="14">
    <source>
        <dbReference type="EMBL" id="CAH1782237.1"/>
    </source>
</evidence>
<dbReference type="EMBL" id="CAIIXF020000004">
    <property type="protein sequence ID" value="CAH1782237.1"/>
    <property type="molecule type" value="Genomic_DNA"/>
</dbReference>
<name>A0A8S4NND7_OWEFU</name>
<dbReference type="AlphaFoldDB" id="A0A8S4NND7"/>
<protein>
    <recommendedName>
        <fullName evidence="8">Ethylmalonyl-CoA decarboxylase</fullName>
        <ecNumber evidence="7">4.1.1.94</ecNumber>
    </recommendedName>
    <alternativeName>
        <fullName evidence="10">Enoyl-CoA hydratase domain-containing protein 1</fullName>
    </alternativeName>
    <alternativeName>
        <fullName evidence="9">Methylmalonyl-CoA decarboxylase</fullName>
    </alternativeName>
</protein>
<reference evidence="14" key="1">
    <citation type="submission" date="2022-03" db="EMBL/GenBank/DDBJ databases">
        <authorList>
            <person name="Martin C."/>
        </authorList>
    </citation>
    <scope>NUCLEOTIDE SEQUENCE</scope>
</reference>
<evidence type="ECO:0000256" key="2">
    <source>
        <dbReference type="ARBA" id="ARBA00005254"/>
    </source>
</evidence>
<dbReference type="EC" id="4.1.1.94" evidence="7"/>
<dbReference type="FunFam" id="3.90.226.10:FF:000109">
    <property type="entry name" value="Enoyl-CoA hydratase, putative"/>
    <property type="match status" value="1"/>
</dbReference>
<dbReference type="InterPro" id="IPR029045">
    <property type="entry name" value="ClpP/crotonase-like_dom_sf"/>
</dbReference>
<dbReference type="InterPro" id="IPR001753">
    <property type="entry name" value="Enoyl-CoA_hydra/iso"/>
</dbReference>
<dbReference type="InterPro" id="IPR018376">
    <property type="entry name" value="Enoyl-CoA_hyd/isom_CS"/>
</dbReference>
<dbReference type="GO" id="GO:0004492">
    <property type="term" value="F:methyl/ethyl malonyl-CoA decarboxylase activity"/>
    <property type="evidence" value="ECO:0007669"/>
    <property type="project" value="UniProtKB-EC"/>
</dbReference>
<dbReference type="GO" id="GO:0006635">
    <property type="term" value="P:fatty acid beta-oxidation"/>
    <property type="evidence" value="ECO:0007669"/>
    <property type="project" value="TreeGrafter"/>
</dbReference>
<comment type="subcellular location">
    <subcellularLocation>
        <location evidence="1">Cytoplasm</location>
        <location evidence="1">Cytosol</location>
    </subcellularLocation>
</comment>
<keyword evidence="3" id="KW-0963">Cytoplasm</keyword>
<dbReference type="Proteomes" id="UP000749559">
    <property type="component" value="Unassembled WGS sequence"/>
</dbReference>
<comment type="catalytic activity">
    <reaction evidence="5">
        <text>(2S)-ethylmalonyl-CoA + H(+) = butanoyl-CoA + CO2</text>
        <dbReference type="Rhea" id="RHEA:32131"/>
        <dbReference type="ChEBI" id="CHEBI:15378"/>
        <dbReference type="ChEBI" id="CHEBI:16526"/>
        <dbReference type="ChEBI" id="CHEBI:57371"/>
        <dbReference type="ChEBI" id="CHEBI:60909"/>
        <dbReference type="EC" id="4.1.1.94"/>
    </reaction>
    <physiologicalReaction direction="left-to-right" evidence="5">
        <dbReference type="Rhea" id="RHEA:32132"/>
    </physiologicalReaction>
</comment>
<comment type="catalytic activity">
    <reaction evidence="11">
        <text>(S)-methylmalonyl-CoA + H(+) = propanoyl-CoA + CO2</text>
        <dbReference type="Rhea" id="RHEA:61340"/>
        <dbReference type="ChEBI" id="CHEBI:15378"/>
        <dbReference type="ChEBI" id="CHEBI:16526"/>
        <dbReference type="ChEBI" id="CHEBI:57327"/>
        <dbReference type="ChEBI" id="CHEBI:57392"/>
        <dbReference type="EC" id="4.1.1.94"/>
    </reaction>
    <physiologicalReaction direction="left-to-right" evidence="11">
        <dbReference type="Rhea" id="RHEA:61341"/>
    </physiologicalReaction>
</comment>
<evidence type="ECO:0000313" key="15">
    <source>
        <dbReference type="Proteomes" id="UP000749559"/>
    </source>
</evidence>
<dbReference type="Pfam" id="PF00378">
    <property type="entry name" value="ECH_1"/>
    <property type="match status" value="1"/>
</dbReference>
<organism evidence="14 15">
    <name type="scientific">Owenia fusiformis</name>
    <name type="common">Polychaete worm</name>
    <dbReference type="NCBI Taxonomy" id="6347"/>
    <lineage>
        <taxon>Eukaryota</taxon>
        <taxon>Metazoa</taxon>
        <taxon>Spiralia</taxon>
        <taxon>Lophotrochozoa</taxon>
        <taxon>Annelida</taxon>
        <taxon>Polychaeta</taxon>
        <taxon>Sedentaria</taxon>
        <taxon>Canalipalpata</taxon>
        <taxon>Sabellida</taxon>
        <taxon>Oweniida</taxon>
        <taxon>Oweniidae</taxon>
        <taxon>Owenia</taxon>
    </lineage>
</organism>
<sequence length="317" mass="34615">FSWELSEGRNVELCWKMMNFSRLLRVGRGFRCSGLSVSKQHHMKQLGKICESIHTGPKCCSTFRDDLMTYTGGSVDLTIDGSSKIATIMLNYPEKMNALSGKMMVDLHDIVSELEGWTEGKGVLMYGSNGSFCSGGDLETVSKIQDPELGGQMCKFMQEVTTRLHNLPLVSVALVQGKALGGGAELTTACDFRLMTESACIGFVQVKMGVSPGWGGTSRLVKLIGRKNALDLLTSGRLVHADEAKDLQLSDGTLPESDALLKAFDWLEQRTIGSVAAIHAVKSTVVVAENSDIEESLRHEQNVFKTVWGTQQEALMQ</sequence>
<comment type="function">
    <text evidence="12">Decarboxylates ethylmalonyl-CoA, a potentially toxic metabolite, to form butyryl-CoA, suggesting it might be involved in metabolite proofreading. Acts preferentially on (S)-ethylmalonyl-CoA but also has some activity on the (R)-isomer. Also has methylmalonyl-CoA decarboxylase activity at lower level.</text>
</comment>
<dbReference type="OrthoDB" id="448450at2759"/>
<evidence type="ECO:0000256" key="4">
    <source>
        <dbReference type="ARBA" id="ARBA00023239"/>
    </source>
</evidence>
<evidence type="ECO:0000256" key="13">
    <source>
        <dbReference type="RuleBase" id="RU003707"/>
    </source>
</evidence>
<dbReference type="PANTHER" id="PTHR11941:SF27">
    <property type="entry name" value="ETHYLMALONYL-COA DECARBOXYLASE"/>
    <property type="match status" value="1"/>
</dbReference>
<keyword evidence="4" id="KW-0456">Lyase</keyword>
<evidence type="ECO:0000256" key="5">
    <source>
        <dbReference type="ARBA" id="ARBA00036343"/>
    </source>
</evidence>
<dbReference type="SUPFAM" id="SSF52096">
    <property type="entry name" value="ClpP/crotonase"/>
    <property type="match status" value="1"/>
</dbReference>
<evidence type="ECO:0000256" key="7">
    <source>
        <dbReference type="ARBA" id="ARBA00038883"/>
    </source>
</evidence>
<evidence type="ECO:0000256" key="10">
    <source>
        <dbReference type="ARBA" id="ARBA00042182"/>
    </source>
</evidence>
<evidence type="ECO:0000256" key="11">
    <source>
        <dbReference type="ARBA" id="ARBA00047446"/>
    </source>
</evidence>
<keyword evidence="15" id="KW-1185">Reference proteome</keyword>
<evidence type="ECO:0000256" key="8">
    <source>
        <dbReference type="ARBA" id="ARBA00039903"/>
    </source>
</evidence>
<evidence type="ECO:0000256" key="6">
    <source>
        <dbReference type="ARBA" id="ARBA00036541"/>
    </source>
</evidence>
<dbReference type="Gene3D" id="3.90.226.10">
    <property type="entry name" value="2-enoyl-CoA Hydratase, Chain A, domain 1"/>
    <property type="match status" value="1"/>
</dbReference>
<feature type="non-terminal residue" evidence="14">
    <location>
        <position position="1"/>
    </location>
</feature>
<dbReference type="CDD" id="cd06558">
    <property type="entry name" value="crotonase-like"/>
    <property type="match status" value="1"/>
</dbReference>
<accession>A0A8S4NND7</accession>
<dbReference type="PANTHER" id="PTHR11941">
    <property type="entry name" value="ENOYL-COA HYDRATASE-RELATED"/>
    <property type="match status" value="1"/>
</dbReference>
<proteinExistence type="inferred from homology"/>
<gene>
    <name evidence="14" type="ORF">OFUS_LOCUS8707</name>
</gene>
<dbReference type="GO" id="GO:0005829">
    <property type="term" value="C:cytosol"/>
    <property type="evidence" value="ECO:0007669"/>
    <property type="project" value="UniProtKB-SubCell"/>
</dbReference>
<evidence type="ECO:0000256" key="9">
    <source>
        <dbReference type="ARBA" id="ARBA00042052"/>
    </source>
</evidence>
<comment type="caution">
    <text evidence="14">The sequence shown here is derived from an EMBL/GenBank/DDBJ whole genome shotgun (WGS) entry which is preliminary data.</text>
</comment>
<comment type="similarity">
    <text evidence="2 13">Belongs to the enoyl-CoA hydratase/isomerase family.</text>
</comment>
<evidence type="ECO:0000256" key="1">
    <source>
        <dbReference type="ARBA" id="ARBA00004514"/>
    </source>
</evidence>
<comment type="catalytic activity">
    <reaction evidence="6">
        <text>(2R)-ethylmalonyl-CoA + H(+) = butanoyl-CoA + CO2</text>
        <dbReference type="Rhea" id="RHEA:59540"/>
        <dbReference type="ChEBI" id="CHEBI:15378"/>
        <dbReference type="ChEBI" id="CHEBI:16526"/>
        <dbReference type="ChEBI" id="CHEBI:57371"/>
        <dbReference type="ChEBI" id="CHEBI:85316"/>
        <dbReference type="EC" id="4.1.1.94"/>
    </reaction>
    <physiologicalReaction direction="left-to-right" evidence="6">
        <dbReference type="Rhea" id="RHEA:59541"/>
    </physiologicalReaction>
</comment>